<dbReference type="SUPFAM" id="SSF54975">
    <property type="entry name" value="Acylphosphatase/BLUF domain-like"/>
    <property type="match status" value="1"/>
</dbReference>
<dbReference type="Proteomes" id="UP000051845">
    <property type="component" value="Unassembled WGS sequence"/>
</dbReference>
<feature type="active site" evidence="5">
    <location>
        <position position="18"/>
    </location>
</feature>
<dbReference type="PATRIC" id="fig|1423733.4.peg.258"/>
<protein>
    <recommendedName>
        <fullName evidence="3 5">acylphosphatase</fullName>
        <ecNumber evidence="2 5">3.6.1.7</ecNumber>
    </recommendedName>
</protein>
<evidence type="ECO:0000259" key="7">
    <source>
        <dbReference type="PROSITE" id="PS51160"/>
    </source>
</evidence>
<name>A0A0R2B4N3_SECCO</name>
<dbReference type="EC" id="3.6.1.7" evidence="2 5"/>
<comment type="caution">
    <text evidence="8">The sequence shown here is derived from an EMBL/GenBank/DDBJ whole genome shotgun (WGS) entry which is preliminary data.</text>
</comment>
<dbReference type="AlphaFoldDB" id="A0A0R2B4N3"/>
<dbReference type="InterPro" id="IPR017968">
    <property type="entry name" value="Acylphosphatase_CS"/>
</dbReference>
<keyword evidence="5" id="KW-0378">Hydrolase</keyword>
<evidence type="ECO:0000313" key="9">
    <source>
        <dbReference type="Proteomes" id="UP000051845"/>
    </source>
</evidence>
<dbReference type="PANTHER" id="PTHR47268:SF4">
    <property type="entry name" value="ACYLPHOSPHATASE"/>
    <property type="match status" value="1"/>
</dbReference>
<dbReference type="STRING" id="33960.TY91_01445"/>
<gene>
    <name evidence="8" type="ORF">FC82_GL000239</name>
</gene>
<dbReference type="EMBL" id="AYYR01000083">
    <property type="protein sequence ID" value="KRM74369.1"/>
    <property type="molecule type" value="Genomic_DNA"/>
</dbReference>
<dbReference type="RefSeq" id="WP_054761469.1">
    <property type="nucleotide sequence ID" value="NZ_AYYR01000083.1"/>
</dbReference>
<dbReference type="InterPro" id="IPR001792">
    <property type="entry name" value="Acylphosphatase-like_dom"/>
</dbReference>
<comment type="catalytic activity">
    <reaction evidence="4 5">
        <text>an acyl phosphate + H2O = a carboxylate + phosphate + H(+)</text>
        <dbReference type="Rhea" id="RHEA:14965"/>
        <dbReference type="ChEBI" id="CHEBI:15377"/>
        <dbReference type="ChEBI" id="CHEBI:15378"/>
        <dbReference type="ChEBI" id="CHEBI:29067"/>
        <dbReference type="ChEBI" id="CHEBI:43474"/>
        <dbReference type="ChEBI" id="CHEBI:59918"/>
        <dbReference type="EC" id="3.6.1.7"/>
    </reaction>
</comment>
<dbReference type="InterPro" id="IPR036046">
    <property type="entry name" value="Acylphosphatase-like_dom_sf"/>
</dbReference>
<evidence type="ECO:0000256" key="4">
    <source>
        <dbReference type="ARBA" id="ARBA00047645"/>
    </source>
</evidence>
<sequence>MASQLISVIGRVQGVGFRWSTKRLADELQVTGWVKNERDGSVAILAQADTETLAAFVAALKRSPSPYAVVTQVQVEATQAPVWHEFNITN</sequence>
<evidence type="ECO:0000256" key="2">
    <source>
        <dbReference type="ARBA" id="ARBA00012150"/>
    </source>
</evidence>
<accession>A0A0R2B4N3</accession>
<dbReference type="PANTHER" id="PTHR47268">
    <property type="entry name" value="ACYLPHOSPHATASE"/>
    <property type="match status" value="1"/>
</dbReference>
<evidence type="ECO:0000256" key="1">
    <source>
        <dbReference type="ARBA" id="ARBA00005614"/>
    </source>
</evidence>
<feature type="domain" description="Acylphosphatase-like" evidence="7">
    <location>
        <begin position="3"/>
        <end position="90"/>
    </location>
</feature>
<dbReference type="Pfam" id="PF00708">
    <property type="entry name" value="Acylphosphatase"/>
    <property type="match status" value="1"/>
</dbReference>
<comment type="similarity">
    <text evidence="1 6">Belongs to the acylphosphatase family.</text>
</comment>
<proteinExistence type="inferred from homology"/>
<evidence type="ECO:0000256" key="3">
    <source>
        <dbReference type="ARBA" id="ARBA00015991"/>
    </source>
</evidence>
<dbReference type="InterPro" id="IPR020456">
    <property type="entry name" value="Acylphosphatase"/>
</dbReference>
<reference evidence="8 9" key="1">
    <citation type="journal article" date="2015" name="Genome Announc.">
        <title>Expanding the biotechnology potential of lactobacilli through comparative genomics of 213 strains and associated genera.</title>
        <authorList>
            <person name="Sun Z."/>
            <person name="Harris H.M."/>
            <person name="McCann A."/>
            <person name="Guo C."/>
            <person name="Argimon S."/>
            <person name="Zhang W."/>
            <person name="Yang X."/>
            <person name="Jeffery I.B."/>
            <person name="Cooney J.C."/>
            <person name="Kagawa T.F."/>
            <person name="Liu W."/>
            <person name="Song Y."/>
            <person name="Salvetti E."/>
            <person name="Wrobel A."/>
            <person name="Rasinkangas P."/>
            <person name="Parkhill J."/>
            <person name="Rea M.C."/>
            <person name="O'Sullivan O."/>
            <person name="Ritari J."/>
            <person name="Douillard F.P."/>
            <person name="Paul Ross R."/>
            <person name="Yang R."/>
            <person name="Briner A.E."/>
            <person name="Felis G.E."/>
            <person name="de Vos W.M."/>
            <person name="Barrangou R."/>
            <person name="Klaenhammer T.R."/>
            <person name="Caufield P.W."/>
            <person name="Cui Y."/>
            <person name="Zhang H."/>
            <person name="O'Toole P.W."/>
        </authorList>
    </citation>
    <scope>NUCLEOTIDE SEQUENCE [LARGE SCALE GENOMIC DNA]</scope>
    <source>
        <strain evidence="8 9">DSM 20515</strain>
    </source>
</reference>
<dbReference type="PROSITE" id="PS00150">
    <property type="entry name" value="ACYLPHOSPHATASE_1"/>
    <property type="match status" value="1"/>
</dbReference>
<evidence type="ECO:0000313" key="8">
    <source>
        <dbReference type="EMBL" id="KRM74369.1"/>
    </source>
</evidence>
<dbReference type="Gene3D" id="3.30.70.100">
    <property type="match status" value="1"/>
</dbReference>
<organism evidence="8 9">
    <name type="scientific">Secundilactobacillus collinoides DSM 20515 = JCM 1123</name>
    <dbReference type="NCBI Taxonomy" id="1423733"/>
    <lineage>
        <taxon>Bacteria</taxon>
        <taxon>Bacillati</taxon>
        <taxon>Bacillota</taxon>
        <taxon>Bacilli</taxon>
        <taxon>Lactobacillales</taxon>
        <taxon>Lactobacillaceae</taxon>
        <taxon>Secundilactobacillus</taxon>
    </lineage>
</organism>
<evidence type="ECO:0000256" key="6">
    <source>
        <dbReference type="RuleBase" id="RU004168"/>
    </source>
</evidence>
<dbReference type="GO" id="GO:0003998">
    <property type="term" value="F:acylphosphatase activity"/>
    <property type="evidence" value="ECO:0007669"/>
    <property type="project" value="UniProtKB-EC"/>
</dbReference>
<feature type="active site" evidence="5">
    <location>
        <position position="36"/>
    </location>
</feature>
<evidence type="ECO:0000256" key="5">
    <source>
        <dbReference type="PROSITE-ProRule" id="PRU00520"/>
    </source>
</evidence>
<dbReference type="PROSITE" id="PS51160">
    <property type="entry name" value="ACYLPHOSPHATASE_3"/>
    <property type="match status" value="1"/>
</dbReference>